<evidence type="ECO:0000256" key="3">
    <source>
        <dbReference type="ARBA" id="ARBA00022679"/>
    </source>
</evidence>
<name>A0A3B0ULT1_9ZZZZ</name>
<dbReference type="InterPro" id="IPR007848">
    <property type="entry name" value="Small_mtfrase_dom"/>
</dbReference>
<comment type="catalytic activity">
    <reaction evidence="5">
        <text>L-glutaminyl-[peptide chain release factor] + S-adenosyl-L-methionine = N(5)-methyl-L-glutaminyl-[peptide chain release factor] + S-adenosyl-L-homocysteine + H(+)</text>
        <dbReference type="Rhea" id="RHEA:42896"/>
        <dbReference type="Rhea" id="RHEA-COMP:10271"/>
        <dbReference type="Rhea" id="RHEA-COMP:10272"/>
        <dbReference type="ChEBI" id="CHEBI:15378"/>
        <dbReference type="ChEBI" id="CHEBI:30011"/>
        <dbReference type="ChEBI" id="CHEBI:57856"/>
        <dbReference type="ChEBI" id="CHEBI:59789"/>
        <dbReference type="ChEBI" id="CHEBI:61891"/>
        <dbReference type="EC" id="2.1.1.297"/>
    </reaction>
</comment>
<dbReference type="PROSITE" id="PS00092">
    <property type="entry name" value="N6_MTASE"/>
    <property type="match status" value="1"/>
</dbReference>
<dbReference type="GO" id="GO:0032259">
    <property type="term" value="P:methylation"/>
    <property type="evidence" value="ECO:0007669"/>
    <property type="project" value="UniProtKB-KW"/>
</dbReference>
<dbReference type="PANTHER" id="PTHR18895">
    <property type="entry name" value="HEMK METHYLTRANSFERASE"/>
    <property type="match status" value="1"/>
</dbReference>
<dbReference type="EMBL" id="UOET01000099">
    <property type="protein sequence ID" value="VAW27372.1"/>
    <property type="molecule type" value="Genomic_DNA"/>
</dbReference>
<dbReference type="InterPro" id="IPR004556">
    <property type="entry name" value="HemK-like"/>
</dbReference>
<dbReference type="SUPFAM" id="SSF53335">
    <property type="entry name" value="S-adenosyl-L-methionine-dependent methyltransferases"/>
    <property type="match status" value="1"/>
</dbReference>
<dbReference type="InterPro" id="IPR019874">
    <property type="entry name" value="RF_methyltr_PrmC"/>
</dbReference>
<evidence type="ECO:0000259" key="7">
    <source>
        <dbReference type="Pfam" id="PF17827"/>
    </source>
</evidence>
<proteinExistence type="inferred from homology"/>
<organism evidence="8">
    <name type="scientific">hydrothermal vent metagenome</name>
    <dbReference type="NCBI Taxonomy" id="652676"/>
    <lineage>
        <taxon>unclassified sequences</taxon>
        <taxon>metagenomes</taxon>
        <taxon>ecological metagenomes</taxon>
    </lineage>
</organism>
<dbReference type="Gene3D" id="1.10.8.10">
    <property type="entry name" value="DNA helicase RuvA subunit, C-terminal domain"/>
    <property type="match status" value="1"/>
</dbReference>
<sequence>MFYTSNKLADIKKVMVSRIVRLYPQREAENMANMLIRHYFGLSRTMQQLQIDKRLSESEMLIIDKAVKRLLTAEPIQYVVGSTEFYGLELDASPEVLIPRPETEELVDIIIKDNRNDNVDILDIGTGSGCIALALKNTYAKSRVTAIDISEKALALARKNAENLNLKVDFRQCNILDAEACSTVLEKKFHIIVSNPPYVLQKEKAQMADNVLKYEPPLALFVEDDDPLLFYRKIIRFAERSLRPNGKLYFEINENYAEATASLFDKDTFDIPETMTDVHGKVRFLVVRAN</sequence>
<dbReference type="InterPro" id="IPR029063">
    <property type="entry name" value="SAM-dependent_MTases_sf"/>
</dbReference>
<accession>A0A3B0ULT1</accession>
<keyword evidence="2 8" id="KW-0489">Methyltransferase</keyword>
<evidence type="ECO:0000256" key="4">
    <source>
        <dbReference type="ARBA" id="ARBA00022691"/>
    </source>
</evidence>
<feature type="domain" description="Release factor glutamine methyltransferase N-terminal" evidence="7">
    <location>
        <begin position="27"/>
        <end position="81"/>
    </location>
</feature>
<dbReference type="Gene3D" id="3.40.50.150">
    <property type="entry name" value="Vaccinia Virus protein VP39"/>
    <property type="match status" value="1"/>
</dbReference>
<evidence type="ECO:0000259" key="6">
    <source>
        <dbReference type="Pfam" id="PF05175"/>
    </source>
</evidence>
<dbReference type="Pfam" id="PF17827">
    <property type="entry name" value="PrmC_N"/>
    <property type="match status" value="1"/>
</dbReference>
<dbReference type="InterPro" id="IPR040758">
    <property type="entry name" value="PrmC_N"/>
</dbReference>
<dbReference type="EC" id="2.1.1.297" evidence="1"/>
<dbReference type="GO" id="GO:0102559">
    <property type="term" value="F:peptide chain release factor N(5)-glutamine methyltransferase activity"/>
    <property type="evidence" value="ECO:0007669"/>
    <property type="project" value="UniProtKB-EC"/>
</dbReference>
<evidence type="ECO:0000256" key="5">
    <source>
        <dbReference type="ARBA" id="ARBA00048391"/>
    </source>
</evidence>
<reference evidence="8" key="1">
    <citation type="submission" date="2018-06" db="EMBL/GenBank/DDBJ databases">
        <authorList>
            <person name="Zhirakovskaya E."/>
        </authorList>
    </citation>
    <scope>NUCLEOTIDE SEQUENCE</scope>
</reference>
<evidence type="ECO:0000256" key="1">
    <source>
        <dbReference type="ARBA" id="ARBA00012771"/>
    </source>
</evidence>
<dbReference type="CDD" id="cd02440">
    <property type="entry name" value="AdoMet_MTases"/>
    <property type="match status" value="1"/>
</dbReference>
<dbReference type="InterPro" id="IPR050320">
    <property type="entry name" value="N5-glutamine_MTase"/>
</dbReference>
<evidence type="ECO:0000313" key="8">
    <source>
        <dbReference type="EMBL" id="VAW27372.1"/>
    </source>
</evidence>
<dbReference type="PANTHER" id="PTHR18895:SF74">
    <property type="entry name" value="MTRF1L RELEASE FACTOR GLUTAMINE METHYLTRANSFERASE"/>
    <property type="match status" value="1"/>
</dbReference>
<dbReference type="GO" id="GO:0003676">
    <property type="term" value="F:nucleic acid binding"/>
    <property type="evidence" value="ECO:0007669"/>
    <property type="project" value="InterPro"/>
</dbReference>
<dbReference type="Pfam" id="PF05175">
    <property type="entry name" value="MTS"/>
    <property type="match status" value="1"/>
</dbReference>
<dbReference type="InterPro" id="IPR002052">
    <property type="entry name" value="DNA_methylase_N6_adenine_CS"/>
</dbReference>
<keyword evidence="3 8" id="KW-0808">Transferase</keyword>
<protein>
    <recommendedName>
        <fullName evidence="1">peptide chain release factor N(5)-glutamine methyltransferase</fullName>
        <ecNumber evidence="1">2.1.1.297</ecNumber>
    </recommendedName>
</protein>
<keyword evidence="4" id="KW-0949">S-adenosyl-L-methionine</keyword>
<dbReference type="NCBIfam" id="TIGR00536">
    <property type="entry name" value="hemK_fam"/>
    <property type="match status" value="1"/>
</dbReference>
<gene>
    <name evidence="8" type="ORF">MNBD_BACTEROID07-1106</name>
</gene>
<dbReference type="NCBIfam" id="TIGR03534">
    <property type="entry name" value="RF_mod_PrmC"/>
    <property type="match status" value="1"/>
</dbReference>
<dbReference type="HAMAP" id="MF_02126">
    <property type="entry name" value="RF_methyltr_PrmC"/>
    <property type="match status" value="1"/>
</dbReference>
<dbReference type="AlphaFoldDB" id="A0A3B0ULT1"/>
<feature type="domain" description="Methyltransferase small" evidence="6">
    <location>
        <begin position="117"/>
        <end position="208"/>
    </location>
</feature>
<evidence type="ECO:0000256" key="2">
    <source>
        <dbReference type="ARBA" id="ARBA00022603"/>
    </source>
</evidence>